<accession>A0A4Z1PPS2</accession>
<dbReference type="Proteomes" id="UP000298493">
    <property type="component" value="Unassembled WGS sequence"/>
</dbReference>
<evidence type="ECO:0000313" key="2">
    <source>
        <dbReference type="EMBL" id="TID24424.1"/>
    </source>
</evidence>
<feature type="compositionally biased region" description="Low complexity" evidence="1">
    <location>
        <begin position="660"/>
        <end position="669"/>
    </location>
</feature>
<comment type="caution">
    <text evidence="2">The sequence shown here is derived from an EMBL/GenBank/DDBJ whole genome shotgun (WGS) entry which is preliminary data.</text>
</comment>
<feature type="compositionally biased region" description="Basic residues" evidence="1">
    <location>
        <begin position="672"/>
        <end position="682"/>
    </location>
</feature>
<feature type="compositionally biased region" description="Polar residues" evidence="1">
    <location>
        <begin position="592"/>
        <end position="602"/>
    </location>
</feature>
<keyword evidence="2" id="KW-0032">Aminotransferase</keyword>
<feature type="compositionally biased region" description="Basic and acidic residues" evidence="1">
    <location>
        <begin position="247"/>
        <end position="257"/>
    </location>
</feature>
<evidence type="ECO:0000256" key="1">
    <source>
        <dbReference type="SAM" id="MobiDB-lite"/>
    </source>
</evidence>
<feature type="region of interest" description="Disordered" evidence="1">
    <location>
        <begin position="589"/>
        <end position="702"/>
    </location>
</feature>
<feature type="compositionally biased region" description="Polar residues" evidence="1">
    <location>
        <begin position="419"/>
        <end position="430"/>
    </location>
</feature>
<feature type="compositionally biased region" description="Polar residues" evidence="1">
    <location>
        <begin position="384"/>
        <end position="400"/>
    </location>
</feature>
<dbReference type="AlphaFoldDB" id="A0A4Z1PPS2"/>
<proteinExistence type="predicted"/>
<dbReference type="EMBL" id="SNSC02000005">
    <property type="protein sequence ID" value="TID24424.1"/>
    <property type="molecule type" value="Genomic_DNA"/>
</dbReference>
<feature type="compositionally biased region" description="Low complexity" evidence="1">
    <location>
        <begin position="603"/>
        <end position="615"/>
    </location>
</feature>
<organism evidence="2 3">
    <name type="scientific">Venturia nashicola</name>
    <dbReference type="NCBI Taxonomy" id="86259"/>
    <lineage>
        <taxon>Eukaryota</taxon>
        <taxon>Fungi</taxon>
        <taxon>Dikarya</taxon>
        <taxon>Ascomycota</taxon>
        <taxon>Pezizomycotina</taxon>
        <taxon>Dothideomycetes</taxon>
        <taxon>Pleosporomycetidae</taxon>
        <taxon>Venturiales</taxon>
        <taxon>Venturiaceae</taxon>
        <taxon>Venturia</taxon>
    </lineage>
</organism>
<sequence>MVSTRRQSRMARESPSPQKQTESVVPPPTPTTLRGPLSSIFNSITHRTPKTPKQKSPIKPDGLEMHPAHHHKTATPYDEARWLGFFKMGTHQEPAKPATPPAAVPASPTPMKSPIPDLNAVPSPNFNFTFARDRPKALSAAAQALLAETEEETARVRAELIANMPKVPESALESAAGRKMAKPKGKAGRFSDVHMAAFKKMDSIANHPSAWRLDPNRKKPATTAVQAGFSKFDVDQPAARSLKRSPSKAELDADSAAHSHKHAPSRAELGQGPKSLPRMPSTSTLYKPTVASLKRAPSKPNLNVSRDNTPTRISVSRPASGLPQSSPAKRIKRDMSDDASTNRPVSREGSDASNVQPPVKTIHKGPGLAHQKSGLLRPGFGNLMTPTKASLARAQSTNNLRGEPVSSLPTLARSKSTKDLSQPQTPEQSKTPAPVAAPTPTPMKTFNFTDDSPVKPPKLPSSPPPMLDQTPARVRSILRTPNRRYTRDPAKIAAGTHLSTPPSQLPVLRVAPATVPARKHVNFTASTKEVEMEDADTMVDQRDTTKSASVEPEVGAVRYPDLFSDGNSPRRTTVSDLRMPGAFTFRSGHEVSFSSTKNSTIRSVRSSDVGVSSLSFPPKRKLGAMDTLGEDREGEESSKENRDDEDEYENRPTKKARMSVAPPAAAVAPTPRKSKLPTRKGVRGSGMTASRLSMLATPKRRK</sequence>
<feature type="region of interest" description="Disordered" evidence="1">
    <location>
        <begin position="208"/>
        <end position="504"/>
    </location>
</feature>
<reference evidence="2 3" key="1">
    <citation type="submission" date="2019-04" db="EMBL/GenBank/DDBJ databases">
        <title>High contiguity whole genome sequence and gene annotation resource for two Venturia nashicola isolates.</title>
        <authorList>
            <person name="Prokchorchik M."/>
            <person name="Won K."/>
            <person name="Lee Y."/>
            <person name="Choi E.D."/>
            <person name="Segonzac C."/>
            <person name="Sohn K.H."/>
        </authorList>
    </citation>
    <scope>NUCLEOTIDE SEQUENCE [LARGE SCALE GENOMIC DNA]</scope>
    <source>
        <strain evidence="2 3">PRI2</strain>
    </source>
</reference>
<keyword evidence="2" id="KW-0808">Transferase</keyword>
<dbReference type="STRING" id="86259.A0A4Z1PPS2"/>
<dbReference type="GO" id="GO:0008483">
    <property type="term" value="F:transaminase activity"/>
    <property type="evidence" value="ECO:0007669"/>
    <property type="project" value="UniProtKB-KW"/>
</dbReference>
<feature type="compositionally biased region" description="Polar residues" evidence="1">
    <location>
        <begin position="300"/>
        <end position="314"/>
    </location>
</feature>
<protein>
    <submittedName>
        <fullName evidence="2">Aspartate aminotransferase</fullName>
    </submittedName>
</protein>
<gene>
    <name evidence="2" type="ORF">E6O75_ATG02789</name>
</gene>
<evidence type="ECO:0000313" key="3">
    <source>
        <dbReference type="Proteomes" id="UP000298493"/>
    </source>
</evidence>
<feature type="compositionally biased region" description="Basic and acidic residues" evidence="1">
    <location>
        <begin position="629"/>
        <end position="642"/>
    </location>
</feature>
<feature type="region of interest" description="Disordered" evidence="1">
    <location>
        <begin position="1"/>
        <end position="74"/>
    </location>
</feature>
<name>A0A4Z1PPS2_9PEZI</name>
<keyword evidence="3" id="KW-1185">Reference proteome</keyword>
<feature type="compositionally biased region" description="Pro residues" evidence="1">
    <location>
        <begin position="454"/>
        <end position="466"/>
    </location>
</feature>